<keyword evidence="4 11" id="KW-0520">NAD</keyword>
<evidence type="ECO:0000256" key="10">
    <source>
        <dbReference type="PIRSR" id="PIRSR000112-2"/>
    </source>
</evidence>
<dbReference type="Gene3D" id="1.20.1090.10">
    <property type="entry name" value="Dehydroquinate synthase-like - alpha domain"/>
    <property type="match status" value="1"/>
</dbReference>
<feature type="binding site" evidence="9">
    <location>
        <position position="277"/>
    </location>
    <ligand>
        <name>glycerol</name>
        <dbReference type="ChEBI" id="CHEBI:17754"/>
    </ligand>
</feature>
<feature type="binding site" evidence="11">
    <location>
        <begin position="137"/>
        <end position="140"/>
    </location>
    <ligand>
        <name>NAD(+)</name>
        <dbReference type="ChEBI" id="CHEBI:57540"/>
    </ligand>
</feature>
<dbReference type="AlphaFoldDB" id="A0A1G8QTT7"/>
<keyword evidence="15" id="KW-1185">Reference proteome</keyword>
<evidence type="ECO:0000313" key="14">
    <source>
        <dbReference type="EMBL" id="SDJ08116.1"/>
    </source>
</evidence>
<dbReference type="GO" id="GO:0008888">
    <property type="term" value="F:glycerol dehydrogenase (NAD+) activity"/>
    <property type="evidence" value="ECO:0007669"/>
    <property type="project" value="UniProtKB-EC"/>
</dbReference>
<evidence type="ECO:0000256" key="9">
    <source>
        <dbReference type="PIRSR" id="PIRSR000112-1"/>
    </source>
</evidence>
<proteinExistence type="inferred from homology"/>
<dbReference type="STRING" id="555512.SAMN04487993_101759"/>
<dbReference type="InterPro" id="IPR016205">
    <property type="entry name" value="Glycerol_DH"/>
</dbReference>
<keyword evidence="9" id="KW-0862">Zinc</keyword>
<evidence type="ECO:0000256" key="4">
    <source>
        <dbReference type="ARBA" id="ARBA00023027"/>
    </source>
</evidence>
<comment type="pathway">
    <text evidence="5">Polyol metabolism; glycerol fermentation; glycerone phosphate from glycerol (oxidative route): step 1/2.</text>
</comment>
<dbReference type="GO" id="GO:0046872">
    <property type="term" value="F:metal ion binding"/>
    <property type="evidence" value="ECO:0007669"/>
    <property type="project" value="UniProtKB-KW"/>
</dbReference>
<evidence type="ECO:0000256" key="3">
    <source>
        <dbReference type="ARBA" id="ARBA00023002"/>
    </source>
</evidence>
<evidence type="ECO:0000256" key="5">
    <source>
        <dbReference type="ARBA" id="ARBA00037918"/>
    </source>
</evidence>
<evidence type="ECO:0000256" key="6">
    <source>
        <dbReference type="ARBA" id="ARBA00039147"/>
    </source>
</evidence>
<keyword evidence="3" id="KW-0560">Oxidoreductase</keyword>
<evidence type="ECO:0000256" key="8">
    <source>
        <dbReference type="ARBA" id="ARBA00049006"/>
    </source>
</evidence>
<feature type="binding site" evidence="11">
    <location>
        <begin position="115"/>
        <end position="119"/>
    </location>
    <ligand>
        <name>NAD(+)</name>
        <dbReference type="ChEBI" id="CHEBI:57540"/>
    </ligand>
</feature>
<evidence type="ECO:0000313" key="15">
    <source>
        <dbReference type="Proteomes" id="UP000199093"/>
    </source>
</evidence>
<dbReference type="InterPro" id="IPR018211">
    <property type="entry name" value="ADH_Fe_CS"/>
</dbReference>
<dbReference type="EC" id="1.1.1.6" evidence="6"/>
<dbReference type="PIRSF" id="PIRSF000112">
    <property type="entry name" value="Glycerol_dehydrogenase"/>
    <property type="match status" value="1"/>
</dbReference>
<feature type="domain" description="Alcohol dehydrogenase iron-type/glycerol dehydrogenase GldA" evidence="13">
    <location>
        <begin position="29"/>
        <end position="174"/>
    </location>
</feature>
<comment type="catalytic activity">
    <reaction evidence="8">
        <text>glycerol + NAD(+) = dihydroxyacetone + NADH + H(+)</text>
        <dbReference type="Rhea" id="RHEA:13769"/>
        <dbReference type="ChEBI" id="CHEBI:15378"/>
        <dbReference type="ChEBI" id="CHEBI:16016"/>
        <dbReference type="ChEBI" id="CHEBI:17754"/>
        <dbReference type="ChEBI" id="CHEBI:57540"/>
        <dbReference type="ChEBI" id="CHEBI:57945"/>
        <dbReference type="EC" id="1.1.1.6"/>
    </reaction>
</comment>
<evidence type="ECO:0000256" key="7">
    <source>
        <dbReference type="ARBA" id="ARBA00040132"/>
    </source>
</evidence>
<evidence type="ECO:0000256" key="1">
    <source>
        <dbReference type="ARBA" id="ARBA00007358"/>
    </source>
</evidence>
<dbReference type="PANTHER" id="PTHR43616:SF5">
    <property type="entry name" value="GLYCEROL DEHYDROGENASE 1"/>
    <property type="match status" value="1"/>
</dbReference>
<reference evidence="14 15" key="1">
    <citation type="submission" date="2016-10" db="EMBL/GenBank/DDBJ databases">
        <authorList>
            <person name="de Groot N.N."/>
        </authorList>
    </citation>
    <scope>NUCLEOTIDE SEQUENCE [LARGE SCALE GENOMIC DNA]</scope>
    <source>
        <strain evidence="14 15">DSM 26424</strain>
    </source>
</reference>
<comment type="similarity">
    <text evidence="1">Belongs to the iron-containing alcohol dehydrogenase family.</text>
</comment>
<organism evidence="14 15">
    <name type="scientific">Salipiger marinus</name>
    <dbReference type="NCBI Taxonomy" id="555512"/>
    <lineage>
        <taxon>Bacteria</taxon>
        <taxon>Pseudomonadati</taxon>
        <taxon>Pseudomonadota</taxon>
        <taxon>Alphaproteobacteria</taxon>
        <taxon>Rhodobacterales</taxon>
        <taxon>Roseobacteraceae</taxon>
        <taxon>Salipiger</taxon>
    </lineage>
</organism>
<gene>
    <name evidence="14" type="ORF">SAMN04487993_101759</name>
</gene>
<evidence type="ECO:0000259" key="13">
    <source>
        <dbReference type="Pfam" id="PF00465"/>
    </source>
</evidence>
<dbReference type="Proteomes" id="UP000199093">
    <property type="component" value="Unassembled WGS sequence"/>
</dbReference>
<feature type="binding site" evidence="11">
    <location>
        <position position="146"/>
    </location>
    <ligand>
        <name>NAD(+)</name>
        <dbReference type="ChEBI" id="CHEBI:57540"/>
    </ligand>
</feature>
<sequence>MANDMSRSAAQAAQIPDKRHGHSRGYGGPLRYVQGPGVLDDIGSYAAALSDRALVLMDGFVQDTYGPRVTEALEAAGVTVTALRFGGESTDAEVARCTEAARAAGVGMVIGIGGGKTLDTGKLTARNVAARIMTVPTIASTDSPTSAIGVIYTEDGVYVRVEQSPRNPDVVLVDSDVILKAPVRFLAAGMGDALSTWYEARSNLDSRSKNYIAGGYAPSIAGIQIARACHDTLMRDGLAAYDAARAGCLTPAVENIIEANTLLSGLGFENCGVSAAHGVHDALTVLEPTHDFMHGEKVAFGIICLLVLENRAPEEIAEAVTFCAAIGLPVTLADLGLAKVSDADLLRVGEAAMDPASVIHSVPVPLSPQKIAAAIRAADATATRLTGR</sequence>
<dbReference type="NCBIfam" id="NF006941">
    <property type="entry name" value="PRK09423.1"/>
    <property type="match status" value="1"/>
</dbReference>
<feature type="binding site" evidence="9">
    <location>
        <position position="294"/>
    </location>
    <ligand>
        <name>glycerol</name>
        <dbReference type="ChEBI" id="CHEBI:17754"/>
    </ligand>
</feature>
<evidence type="ECO:0000256" key="12">
    <source>
        <dbReference type="SAM" id="MobiDB-lite"/>
    </source>
</evidence>
<name>A0A1G8QTT7_9RHOB</name>
<feature type="binding site" evidence="9">
    <location>
        <position position="192"/>
    </location>
    <ligand>
        <name>glycerol</name>
        <dbReference type="ChEBI" id="CHEBI:17754"/>
    </ligand>
</feature>
<comment type="cofactor">
    <cofactor evidence="9">
        <name>Zn(2+)</name>
        <dbReference type="ChEBI" id="CHEBI:29105"/>
    </cofactor>
    <text evidence="9">Binds 1 zinc ion per subunit.</text>
</comment>
<feature type="compositionally biased region" description="Polar residues" evidence="12">
    <location>
        <begin position="1"/>
        <end position="11"/>
    </location>
</feature>
<dbReference type="RefSeq" id="WP_089849580.1">
    <property type="nucleotide sequence ID" value="NZ_FNEJ01000017.1"/>
</dbReference>
<feature type="region of interest" description="Disordered" evidence="12">
    <location>
        <begin position="1"/>
        <end position="27"/>
    </location>
</feature>
<accession>A0A1G8QTT7</accession>
<feature type="binding site" evidence="10">
    <location>
        <position position="142"/>
    </location>
    <ligand>
        <name>glycerol</name>
        <dbReference type="ChEBI" id="CHEBI:17754"/>
    </ligand>
</feature>
<dbReference type="PANTHER" id="PTHR43616">
    <property type="entry name" value="GLYCEROL DEHYDROGENASE"/>
    <property type="match status" value="1"/>
</dbReference>
<evidence type="ECO:0000256" key="11">
    <source>
        <dbReference type="PIRSR" id="PIRSR000112-3"/>
    </source>
</evidence>
<dbReference type="Gene3D" id="3.40.50.1970">
    <property type="match status" value="1"/>
</dbReference>
<dbReference type="OrthoDB" id="5198708at2"/>
<dbReference type="PROSITE" id="PS00913">
    <property type="entry name" value="ADH_IRON_1"/>
    <property type="match status" value="1"/>
</dbReference>
<protein>
    <recommendedName>
        <fullName evidence="7">Glycerol dehydrogenase</fullName>
        <ecNumber evidence="6">1.1.1.6</ecNumber>
    </recommendedName>
</protein>
<dbReference type="CDD" id="cd08170">
    <property type="entry name" value="GlyDH"/>
    <property type="match status" value="1"/>
</dbReference>
<feature type="binding site" evidence="11">
    <location>
        <position position="58"/>
    </location>
    <ligand>
        <name>NAD(+)</name>
        <dbReference type="ChEBI" id="CHEBI:57540"/>
    </ligand>
</feature>
<keyword evidence="2 9" id="KW-0479">Metal-binding</keyword>
<feature type="binding site" evidence="11">
    <location>
        <position position="152"/>
    </location>
    <ligand>
        <name>NAD(+)</name>
        <dbReference type="ChEBI" id="CHEBI:57540"/>
    </ligand>
</feature>
<dbReference type="Pfam" id="PF00465">
    <property type="entry name" value="Fe-ADH"/>
    <property type="match status" value="1"/>
</dbReference>
<evidence type="ECO:0000256" key="2">
    <source>
        <dbReference type="ARBA" id="ARBA00022723"/>
    </source>
</evidence>
<dbReference type="InterPro" id="IPR001670">
    <property type="entry name" value="ADH_Fe/GldA"/>
</dbReference>
<dbReference type="EMBL" id="FNEJ01000017">
    <property type="protein sequence ID" value="SDJ08116.1"/>
    <property type="molecule type" value="Genomic_DNA"/>
</dbReference>
<dbReference type="SUPFAM" id="SSF56796">
    <property type="entry name" value="Dehydroquinate synthase-like"/>
    <property type="match status" value="1"/>
</dbReference>